<dbReference type="PIRSF" id="PIRSF000774">
    <property type="entry name" value="RpoN"/>
    <property type="match status" value="1"/>
</dbReference>
<evidence type="ECO:0000313" key="11">
    <source>
        <dbReference type="EMBL" id="MDZ8117239.1"/>
    </source>
</evidence>
<keyword evidence="8" id="KW-0804">Transcription</keyword>
<evidence type="ECO:0000256" key="2">
    <source>
        <dbReference type="ARBA" id="ARBA00022478"/>
    </source>
</evidence>
<dbReference type="Proteomes" id="UP001290861">
    <property type="component" value="Unassembled WGS sequence"/>
</dbReference>
<evidence type="ECO:0000313" key="12">
    <source>
        <dbReference type="Proteomes" id="UP001290861"/>
    </source>
</evidence>
<evidence type="ECO:0000256" key="6">
    <source>
        <dbReference type="ARBA" id="ARBA00023082"/>
    </source>
</evidence>
<evidence type="ECO:0000256" key="5">
    <source>
        <dbReference type="ARBA" id="ARBA00023015"/>
    </source>
</evidence>
<dbReference type="InterPro" id="IPR038709">
    <property type="entry name" value="RpoN_core-bd_sf"/>
</dbReference>
<dbReference type="PRINTS" id="PR00045">
    <property type="entry name" value="SIGMA54FCT"/>
</dbReference>
<dbReference type="RefSeq" id="WP_322607042.1">
    <property type="nucleotide sequence ID" value="NZ_JARVCO010000002.1"/>
</dbReference>
<dbReference type="NCBIfam" id="TIGR02395">
    <property type="entry name" value="rpoN_sigma"/>
    <property type="match status" value="1"/>
</dbReference>
<proteinExistence type="inferred from homology"/>
<gene>
    <name evidence="11" type="primary">rpoN</name>
    <name evidence="11" type="ORF">P9H32_01260</name>
</gene>
<evidence type="ECO:0000256" key="4">
    <source>
        <dbReference type="ARBA" id="ARBA00022695"/>
    </source>
</evidence>
<keyword evidence="3" id="KW-0808">Transferase</keyword>
<accession>A0ABU5MSR0</accession>
<evidence type="ECO:0000256" key="3">
    <source>
        <dbReference type="ARBA" id="ARBA00022679"/>
    </source>
</evidence>
<dbReference type="Pfam" id="PF00309">
    <property type="entry name" value="Sigma54_AID"/>
    <property type="match status" value="1"/>
</dbReference>
<evidence type="ECO:0000256" key="8">
    <source>
        <dbReference type="ARBA" id="ARBA00023163"/>
    </source>
</evidence>
<evidence type="ECO:0000256" key="1">
    <source>
        <dbReference type="ARBA" id="ARBA00008798"/>
    </source>
</evidence>
<evidence type="ECO:0000259" key="9">
    <source>
        <dbReference type="Pfam" id="PF04552"/>
    </source>
</evidence>
<organism evidence="11 12">
    <name type="scientific">Pontiella agarivorans</name>
    <dbReference type="NCBI Taxonomy" id="3038953"/>
    <lineage>
        <taxon>Bacteria</taxon>
        <taxon>Pseudomonadati</taxon>
        <taxon>Kiritimatiellota</taxon>
        <taxon>Kiritimatiellia</taxon>
        <taxon>Kiritimatiellales</taxon>
        <taxon>Pontiellaceae</taxon>
        <taxon>Pontiella</taxon>
    </lineage>
</organism>
<protein>
    <submittedName>
        <fullName evidence="11">RNA polymerase factor sigma-54</fullName>
    </submittedName>
</protein>
<evidence type="ECO:0000256" key="7">
    <source>
        <dbReference type="ARBA" id="ARBA00023125"/>
    </source>
</evidence>
<keyword evidence="6" id="KW-0731">Sigma factor</keyword>
<dbReference type="EMBL" id="JARVCO010000002">
    <property type="protein sequence ID" value="MDZ8117239.1"/>
    <property type="molecule type" value="Genomic_DNA"/>
</dbReference>
<comment type="caution">
    <text evidence="11">The sequence shown here is derived from an EMBL/GenBank/DDBJ whole genome shotgun (WGS) entry which is preliminary data.</text>
</comment>
<dbReference type="InterPro" id="IPR007046">
    <property type="entry name" value="RNA_pol_sigma_54_core-bd"/>
</dbReference>
<keyword evidence="4" id="KW-0548">Nucleotidyltransferase</keyword>
<reference evidence="11 12" key="1">
    <citation type="journal article" date="2024" name="Appl. Environ. Microbiol.">
        <title>Pontiella agarivorans sp. nov., a novel marine anaerobic bacterium capable of degrading macroalgal polysaccharides and fixing nitrogen.</title>
        <authorList>
            <person name="Liu N."/>
            <person name="Kivenson V."/>
            <person name="Peng X."/>
            <person name="Cui Z."/>
            <person name="Lankiewicz T.S."/>
            <person name="Gosselin K.M."/>
            <person name="English C.J."/>
            <person name="Blair E.M."/>
            <person name="O'Malley M.A."/>
            <person name="Valentine D.L."/>
        </authorList>
    </citation>
    <scope>NUCLEOTIDE SEQUENCE [LARGE SCALE GENOMIC DNA]</scope>
    <source>
        <strain evidence="11 12">NLcol2</strain>
    </source>
</reference>
<dbReference type="PANTHER" id="PTHR32248:SF4">
    <property type="entry name" value="RNA POLYMERASE SIGMA-54 FACTOR"/>
    <property type="match status" value="1"/>
</dbReference>
<dbReference type="Pfam" id="PF04552">
    <property type="entry name" value="Sigma54_DBD"/>
    <property type="match status" value="1"/>
</dbReference>
<dbReference type="InterPro" id="IPR000394">
    <property type="entry name" value="RNA_pol_sigma_54"/>
</dbReference>
<dbReference type="Pfam" id="PF04963">
    <property type="entry name" value="Sigma54_CBD"/>
    <property type="match status" value="1"/>
</dbReference>
<dbReference type="Gene3D" id="1.10.10.60">
    <property type="entry name" value="Homeodomain-like"/>
    <property type="match status" value="1"/>
</dbReference>
<keyword evidence="7" id="KW-0238">DNA-binding</keyword>
<evidence type="ECO:0000259" key="10">
    <source>
        <dbReference type="Pfam" id="PF04963"/>
    </source>
</evidence>
<name>A0ABU5MSR0_9BACT</name>
<keyword evidence="2" id="KW-0240">DNA-directed RNA polymerase</keyword>
<keyword evidence="12" id="KW-1185">Reference proteome</keyword>
<keyword evidence="5" id="KW-0805">Transcription regulation</keyword>
<sequence>MNTNIKMYQSSNVTQQLNLAPQLLNWLKILQVSSVELSELVDRELVSNPALEAASPEESPMADDIGSDVLASSADGIDLCRSEVGERLGVLADIDEEWRLADEPRLSSSHVLQEKHDFTMDHIASTSRLQDELEQAILFADLSETHAEAARIIAGSIDGRGYLDASLEDIAKASGLDVSEIAVVLEKFQALAPAGIGARDLRECLTLQLKAMDSDTELAQMLVNNWLDHLAAGRAVMVADHLGEDADKVEAAFRLIRTLDPEPGKNDPSVPTEYVEADLEIRSKNGELHVELLDERLPKLQLSSYCKRLLDARQGSKADLEYIRGKVREASFLIQGISQRQDTMLKVARQIVRVQQEFLSSENGALQPLTMNKVAAMIGVHETTVSRAIANKYIRTERGLIEMRSFFKVGYRCADGSSVTPERVKTRLEAFIDAEEALKPLTDAHISERFKKEGLKVARRTVAKYREELGIPSSKERLIRARRREELAIAV</sequence>
<feature type="domain" description="RNA polymerase sigma factor 54 core-binding" evidence="10">
    <location>
        <begin position="123"/>
        <end position="304"/>
    </location>
</feature>
<dbReference type="InterPro" id="IPR007634">
    <property type="entry name" value="RNA_pol_sigma_54_DNA-bd"/>
</dbReference>
<dbReference type="PANTHER" id="PTHR32248">
    <property type="entry name" value="RNA POLYMERASE SIGMA-54 FACTOR"/>
    <property type="match status" value="1"/>
</dbReference>
<dbReference type="PROSITE" id="PS00718">
    <property type="entry name" value="SIGMA54_2"/>
    <property type="match status" value="1"/>
</dbReference>
<comment type="similarity">
    <text evidence="1">Belongs to the sigma-54 factor family.</text>
</comment>
<dbReference type="PROSITE" id="PS50044">
    <property type="entry name" value="SIGMA54_3"/>
    <property type="match status" value="1"/>
</dbReference>
<feature type="domain" description="RNA polymerase sigma factor 54 DNA-binding" evidence="9">
    <location>
        <begin position="321"/>
        <end position="477"/>
    </location>
</feature>
<dbReference type="Gene3D" id="1.10.10.1330">
    <property type="entry name" value="RNA polymerase sigma-54 factor, core-binding domain"/>
    <property type="match status" value="1"/>
</dbReference>